<name>A0A016T0Y7_9BILA</name>
<dbReference type="Proteomes" id="UP000024635">
    <property type="component" value="Unassembled WGS sequence"/>
</dbReference>
<dbReference type="OrthoDB" id="295078at2759"/>
<feature type="domain" description="Kinesin-like" evidence="1">
    <location>
        <begin position="55"/>
        <end position="176"/>
    </location>
</feature>
<comment type="caution">
    <text evidence="2">The sequence shown here is derived from an EMBL/GenBank/DDBJ whole genome shotgun (WGS) entry which is preliminary data.</text>
</comment>
<dbReference type="EMBL" id="JARK01001487">
    <property type="protein sequence ID" value="EYB96306.1"/>
    <property type="molecule type" value="Genomic_DNA"/>
</dbReference>
<reference evidence="3" key="1">
    <citation type="journal article" date="2015" name="Nat. Genet.">
        <title>The genome and transcriptome of the zoonotic hookworm Ancylostoma ceylanicum identify infection-specific gene families.</title>
        <authorList>
            <person name="Schwarz E.M."/>
            <person name="Hu Y."/>
            <person name="Antoshechkin I."/>
            <person name="Miller M.M."/>
            <person name="Sternberg P.W."/>
            <person name="Aroian R.V."/>
        </authorList>
    </citation>
    <scope>NUCLEOTIDE SEQUENCE</scope>
    <source>
        <strain evidence="3">HY135</strain>
    </source>
</reference>
<protein>
    <recommendedName>
        <fullName evidence="1">Kinesin-like domain-containing protein</fullName>
    </recommendedName>
</protein>
<evidence type="ECO:0000313" key="2">
    <source>
        <dbReference type="EMBL" id="EYB96306.1"/>
    </source>
</evidence>
<dbReference type="Pfam" id="PF12473">
    <property type="entry name" value="DUF3694"/>
    <property type="match status" value="1"/>
</dbReference>
<sequence length="248" mass="28221">MGWLRLLAATNHRGEWAVLVQFLKLCGLGFSGSECLNENEGSHTSPHWVLCPQQSNTLKLRRDRPKRLIVQLKQVSGPPLTVTKCFGMLLAAGRNLRHSDMQLLELESMGPGANPSVYVINAIWDPRVHIFDVLNTETPRDSRVFLTVAADVIIAEAGEPIRFRIEAKARVFHRDERFYKLPRVAVREGYSLTLEVCADEIDCETSVLYAVTCAWNLNWNRKGVLRTFIELWRAIIPFLVLGIDNRIR</sequence>
<evidence type="ECO:0000313" key="3">
    <source>
        <dbReference type="Proteomes" id="UP000024635"/>
    </source>
</evidence>
<evidence type="ECO:0000259" key="1">
    <source>
        <dbReference type="Pfam" id="PF12473"/>
    </source>
</evidence>
<keyword evidence="3" id="KW-1185">Reference proteome</keyword>
<dbReference type="InterPro" id="IPR022164">
    <property type="entry name" value="Kinesin-like"/>
</dbReference>
<gene>
    <name evidence="2" type="primary">Acey_s0151.g2803</name>
    <name evidence="2" type="ORF">Y032_0151g2803</name>
</gene>
<accession>A0A016T0Y7</accession>
<organism evidence="2 3">
    <name type="scientific">Ancylostoma ceylanicum</name>
    <dbReference type="NCBI Taxonomy" id="53326"/>
    <lineage>
        <taxon>Eukaryota</taxon>
        <taxon>Metazoa</taxon>
        <taxon>Ecdysozoa</taxon>
        <taxon>Nematoda</taxon>
        <taxon>Chromadorea</taxon>
        <taxon>Rhabditida</taxon>
        <taxon>Rhabditina</taxon>
        <taxon>Rhabditomorpha</taxon>
        <taxon>Strongyloidea</taxon>
        <taxon>Ancylostomatidae</taxon>
        <taxon>Ancylostomatinae</taxon>
        <taxon>Ancylostoma</taxon>
    </lineage>
</organism>
<dbReference type="AlphaFoldDB" id="A0A016T0Y7"/>
<proteinExistence type="predicted"/>